<dbReference type="InterPro" id="IPR053151">
    <property type="entry name" value="RNase_H-like"/>
</dbReference>
<dbReference type="InterPro" id="IPR044730">
    <property type="entry name" value="RNase_H-like_dom_plant"/>
</dbReference>
<gene>
    <name evidence="2" type="ORF">RND71_003310</name>
</gene>
<dbReference type="SUPFAM" id="SSF53098">
    <property type="entry name" value="Ribonuclease H-like"/>
    <property type="match status" value="1"/>
</dbReference>
<proteinExistence type="predicted"/>
<dbReference type="CDD" id="cd06222">
    <property type="entry name" value="RNase_H_like"/>
    <property type="match status" value="1"/>
</dbReference>
<sequence>MGFNMGVHHATNIYMEALALFNGLEIAIQKELLPLRIETDCKELINMLSNKSCSYQNLLDDCRYLLAKAERVSIKHVYREANGNLQNSIARMNPERRKTLAGTWSNFQRSKSMIKVNPNLVNGQRL</sequence>
<reference evidence="2" key="1">
    <citation type="submission" date="2023-12" db="EMBL/GenBank/DDBJ databases">
        <title>Genome assembly of Anisodus tanguticus.</title>
        <authorList>
            <person name="Wang Y.-J."/>
        </authorList>
    </citation>
    <scope>NUCLEOTIDE SEQUENCE</scope>
    <source>
        <strain evidence="2">KB-2021</strain>
        <tissue evidence="2">Leaf</tissue>
    </source>
</reference>
<dbReference type="GO" id="GO:0004523">
    <property type="term" value="F:RNA-DNA hybrid ribonuclease activity"/>
    <property type="evidence" value="ECO:0007669"/>
    <property type="project" value="InterPro"/>
</dbReference>
<accession>A0AAE1SW77</accession>
<dbReference type="PANTHER" id="PTHR47723:SF23">
    <property type="entry name" value="REVERSE TRANSCRIPTASE-LIKE PROTEIN"/>
    <property type="match status" value="1"/>
</dbReference>
<dbReference type="InterPro" id="IPR036397">
    <property type="entry name" value="RNaseH_sf"/>
</dbReference>
<dbReference type="InterPro" id="IPR002156">
    <property type="entry name" value="RNaseH_domain"/>
</dbReference>
<name>A0AAE1SW77_9SOLA</name>
<dbReference type="InterPro" id="IPR012337">
    <property type="entry name" value="RNaseH-like_sf"/>
</dbReference>
<organism evidence="2 3">
    <name type="scientific">Anisodus tanguticus</name>
    <dbReference type="NCBI Taxonomy" id="243964"/>
    <lineage>
        <taxon>Eukaryota</taxon>
        <taxon>Viridiplantae</taxon>
        <taxon>Streptophyta</taxon>
        <taxon>Embryophyta</taxon>
        <taxon>Tracheophyta</taxon>
        <taxon>Spermatophyta</taxon>
        <taxon>Magnoliopsida</taxon>
        <taxon>eudicotyledons</taxon>
        <taxon>Gunneridae</taxon>
        <taxon>Pentapetalae</taxon>
        <taxon>asterids</taxon>
        <taxon>lamiids</taxon>
        <taxon>Solanales</taxon>
        <taxon>Solanaceae</taxon>
        <taxon>Solanoideae</taxon>
        <taxon>Hyoscyameae</taxon>
        <taxon>Anisodus</taxon>
    </lineage>
</organism>
<comment type="caution">
    <text evidence="2">The sequence shown here is derived from an EMBL/GenBank/DDBJ whole genome shotgun (WGS) entry which is preliminary data.</text>
</comment>
<dbReference type="EMBL" id="JAVYJV010000002">
    <property type="protein sequence ID" value="KAK4377014.1"/>
    <property type="molecule type" value="Genomic_DNA"/>
</dbReference>
<protein>
    <recommendedName>
        <fullName evidence="1">RNase H type-1 domain-containing protein</fullName>
    </recommendedName>
</protein>
<evidence type="ECO:0000313" key="3">
    <source>
        <dbReference type="Proteomes" id="UP001291623"/>
    </source>
</evidence>
<dbReference type="PANTHER" id="PTHR47723">
    <property type="entry name" value="OS05G0353850 PROTEIN"/>
    <property type="match status" value="1"/>
</dbReference>
<dbReference type="Proteomes" id="UP001291623">
    <property type="component" value="Unassembled WGS sequence"/>
</dbReference>
<dbReference type="Gene3D" id="3.30.420.10">
    <property type="entry name" value="Ribonuclease H-like superfamily/Ribonuclease H"/>
    <property type="match status" value="1"/>
</dbReference>
<keyword evidence="3" id="KW-1185">Reference proteome</keyword>
<feature type="domain" description="RNase H type-1" evidence="1">
    <location>
        <begin position="9"/>
        <end position="82"/>
    </location>
</feature>
<dbReference type="Pfam" id="PF13456">
    <property type="entry name" value="RVT_3"/>
    <property type="match status" value="1"/>
</dbReference>
<evidence type="ECO:0000313" key="2">
    <source>
        <dbReference type="EMBL" id="KAK4377014.1"/>
    </source>
</evidence>
<evidence type="ECO:0000259" key="1">
    <source>
        <dbReference type="Pfam" id="PF13456"/>
    </source>
</evidence>
<dbReference type="AlphaFoldDB" id="A0AAE1SW77"/>
<dbReference type="GO" id="GO:0003676">
    <property type="term" value="F:nucleic acid binding"/>
    <property type="evidence" value="ECO:0007669"/>
    <property type="project" value="InterPro"/>
</dbReference>